<protein>
    <recommendedName>
        <fullName evidence="4">Transposase</fullName>
    </recommendedName>
</protein>
<dbReference type="InterPro" id="IPR052546">
    <property type="entry name" value="Transposase_8_domain"/>
</dbReference>
<dbReference type="PANTHER" id="PTHR33609:SF1">
    <property type="entry name" value="TRANSPOSASE"/>
    <property type="match status" value="1"/>
</dbReference>
<dbReference type="Pfam" id="PF01527">
    <property type="entry name" value="HTH_Tnp_1"/>
    <property type="match status" value="1"/>
</dbReference>
<evidence type="ECO:0000313" key="3">
    <source>
        <dbReference type="Proteomes" id="UP000281098"/>
    </source>
</evidence>
<organism evidence="2 3">
    <name type="scientific">Burkholderia stagnalis</name>
    <dbReference type="NCBI Taxonomy" id="1503054"/>
    <lineage>
        <taxon>Bacteria</taxon>
        <taxon>Pseudomonadati</taxon>
        <taxon>Pseudomonadota</taxon>
        <taxon>Betaproteobacteria</taxon>
        <taxon>Burkholderiales</taxon>
        <taxon>Burkholderiaceae</taxon>
        <taxon>Burkholderia</taxon>
        <taxon>Burkholderia cepacia complex</taxon>
    </lineage>
</organism>
<sequence>MAEEPSNVHSRKHDAGEIVAAVQAFDSGTPAHAICIRLGIGLSTLYEWRRLYRGVPPAAVVHLEQLKRENSELKRQLERYTLDHQVLQAALRHQGLDVAARCSLVTLLLKKFRISVARACKLVGISRSLFLSRSYPDHLHRDK</sequence>
<dbReference type="Proteomes" id="UP000281098">
    <property type="component" value="Unassembled WGS sequence"/>
</dbReference>
<gene>
    <name evidence="2" type="ORF">DF017_36675</name>
</gene>
<keyword evidence="3" id="KW-1185">Reference proteome</keyword>
<dbReference type="PANTHER" id="PTHR33609">
    <property type="entry name" value="LOW CALCIUM RESPONSE LOCUS PROTEIN S"/>
    <property type="match status" value="1"/>
</dbReference>
<evidence type="ECO:0000256" key="1">
    <source>
        <dbReference type="SAM" id="Coils"/>
    </source>
</evidence>
<name>A0ABX9YBZ1_9BURK</name>
<dbReference type="EMBL" id="QTPM01000116">
    <property type="protein sequence ID" value="RQY77726.1"/>
    <property type="molecule type" value="Genomic_DNA"/>
</dbReference>
<evidence type="ECO:0000313" key="2">
    <source>
        <dbReference type="EMBL" id="RQY77726.1"/>
    </source>
</evidence>
<comment type="caution">
    <text evidence="2">The sequence shown here is derived from an EMBL/GenBank/DDBJ whole genome shotgun (WGS) entry which is preliminary data.</text>
</comment>
<accession>A0ABX9YBZ1</accession>
<reference evidence="2 3" key="1">
    <citation type="submission" date="2018-08" db="EMBL/GenBank/DDBJ databases">
        <title>Comparative analysis of Burkholderia isolates from Puerto Rico.</title>
        <authorList>
            <person name="Hall C."/>
            <person name="Sahl J."/>
            <person name="Wagner D."/>
        </authorList>
    </citation>
    <scope>NUCLEOTIDE SEQUENCE [LARGE SCALE GENOMIC DNA]</scope>
    <source>
        <strain evidence="2 3">Bp8966</strain>
    </source>
</reference>
<proteinExistence type="predicted"/>
<evidence type="ECO:0008006" key="4">
    <source>
        <dbReference type="Google" id="ProtNLM"/>
    </source>
</evidence>
<dbReference type="InterPro" id="IPR009057">
    <property type="entry name" value="Homeodomain-like_sf"/>
</dbReference>
<keyword evidence="1" id="KW-0175">Coiled coil</keyword>
<dbReference type="InterPro" id="IPR002514">
    <property type="entry name" value="Transposase_8"/>
</dbReference>
<feature type="coiled-coil region" evidence="1">
    <location>
        <begin position="63"/>
        <end position="90"/>
    </location>
</feature>
<dbReference type="SUPFAM" id="SSF46689">
    <property type="entry name" value="Homeodomain-like"/>
    <property type="match status" value="1"/>
</dbReference>